<accession>A0ABU4VN44</accession>
<sequence length="437" mass="49525">MATTTTQTEALPTAGTRLQGHTTLDEEIRVDALPVRGTLPDWLTGTFMRATPARFEVGEKQLGHWFDGLAMLNVFSIADGRVAYANRFLQTPRKLDAEQGRYRATISVGTDPCKRLGKRLMTMFDPDGHFEPNINIARFGERYFMATEAPFPLEFDPDTLDTLGFADMGHDSRDAHVLYDHMQFDPAEGTEMVTVVARLGVRNEHRIDAIDAQARRRPIGSAPAGRPPEYMHSFAMTEHYVVLPLQPLSYSLPGILRSGKFTECLDWHPEDGARFAVVDRRTGKVHSTHAAQPFFFWHTINAYEDGDEIVVDIVTMDSPQCVWDMEIEKLRDPDHHAVFCGAPTRYRLPLNGGAAVERRIADLRVEFPRINDSRNTFHYQYAYLAAYRDAESDWFDAVVKLDVDSGEHHEWHSRGATRASRSSSRRPTPSTRTRARC</sequence>
<dbReference type="EC" id="1.13.11.-" evidence="5"/>
<keyword evidence="3 5" id="KW-0560">Oxidoreductase</keyword>
<evidence type="ECO:0000313" key="7">
    <source>
        <dbReference type="EMBL" id="MDX8153280.1"/>
    </source>
</evidence>
<evidence type="ECO:0000256" key="5">
    <source>
        <dbReference type="RuleBase" id="RU364048"/>
    </source>
</evidence>
<evidence type="ECO:0000313" key="8">
    <source>
        <dbReference type="Proteomes" id="UP001277761"/>
    </source>
</evidence>
<reference evidence="7 8" key="1">
    <citation type="submission" date="2023-11" db="EMBL/GenBank/DDBJ databases">
        <authorList>
            <person name="Xu M."/>
            <person name="Jiang T."/>
        </authorList>
    </citation>
    <scope>NUCLEOTIDE SEQUENCE [LARGE SCALE GENOMIC DNA]</scope>
    <source>
        <strain evidence="7 8">SD</strain>
    </source>
</reference>
<feature type="region of interest" description="Disordered" evidence="6">
    <location>
        <begin position="410"/>
        <end position="437"/>
    </location>
</feature>
<gene>
    <name evidence="7" type="ORF">SK069_16900</name>
</gene>
<evidence type="ECO:0000256" key="3">
    <source>
        <dbReference type="ARBA" id="ARBA00023002"/>
    </source>
</evidence>
<comment type="cofactor">
    <cofactor evidence="5">
        <name>Fe(2+)</name>
        <dbReference type="ChEBI" id="CHEBI:29033"/>
    </cofactor>
    <text evidence="5">Binds 1 Fe(2+) ion per subunit.</text>
</comment>
<feature type="compositionally biased region" description="Low complexity" evidence="6">
    <location>
        <begin position="414"/>
        <end position="437"/>
    </location>
</feature>
<evidence type="ECO:0000256" key="1">
    <source>
        <dbReference type="ARBA" id="ARBA00006787"/>
    </source>
</evidence>
<keyword evidence="5" id="KW-0223">Dioxygenase</keyword>
<evidence type="ECO:0000256" key="6">
    <source>
        <dbReference type="SAM" id="MobiDB-lite"/>
    </source>
</evidence>
<dbReference type="Proteomes" id="UP001277761">
    <property type="component" value="Unassembled WGS sequence"/>
</dbReference>
<dbReference type="EMBL" id="JAXAVX010000012">
    <property type="protein sequence ID" value="MDX8153280.1"/>
    <property type="molecule type" value="Genomic_DNA"/>
</dbReference>
<evidence type="ECO:0000256" key="4">
    <source>
        <dbReference type="ARBA" id="ARBA00023004"/>
    </source>
</evidence>
<proteinExistence type="inferred from homology"/>
<keyword evidence="2 5" id="KW-0479">Metal-binding</keyword>
<dbReference type="Pfam" id="PF03055">
    <property type="entry name" value="RPE65"/>
    <property type="match status" value="1"/>
</dbReference>
<keyword evidence="8" id="KW-1185">Reference proteome</keyword>
<comment type="caution">
    <text evidence="7">The sequence shown here is derived from an EMBL/GenBank/DDBJ whole genome shotgun (WGS) entry which is preliminary data.</text>
</comment>
<dbReference type="PANTHER" id="PTHR10543:SF24">
    <property type="entry name" value="CAROTENOID ISOMEROOXYGENASE"/>
    <property type="match status" value="1"/>
</dbReference>
<organism evidence="7 8">
    <name type="scientific">Patulibacter brassicae</name>
    <dbReference type="NCBI Taxonomy" id="1705717"/>
    <lineage>
        <taxon>Bacteria</taxon>
        <taxon>Bacillati</taxon>
        <taxon>Actinomycetota</taxon>
        <taxon>Thermoleophilia</taxon>
        <taxon>Solirubrobacterales</taxon>
        <taxon>Patulibacteraceae</taxon>
        <taxon>Patulibacter</taxon>
    </lineage>
</organism>
<name>A0ABU4VN44_9ACTN</name>
<dbReference type="PANTHER" id="PTHR10543">
    <property type="entry name" value="BETA-CAROTENE DIOXYGENASE"/>
    <property type="match status" value="1"/>
</dbReference>
<dbReference type="InterPro" id="IPR004294">
    <property type="entry name" value="Carotenoid_Oase"/>
</dbReference>
<evidence type="ECO:0000256" key="2">
    <source>
        <dbReference type="ARBA" id="ARBA00022723"/>
    </source>
</evidence>
<protein>
    <recommendedName>
        <fullName evidence="5">Dioxygenase</fullName>
        <ecNumber evidence="5">1.13.11.-</ecNumber>
    </recommendedName>
</protein>
<keyword evidence="4 5" id="KW-0408">Iron</keyword>
<comment type="similarity">
    <text evidence="1 5">Belongs to the carotenoid oxygenase family.</text>
</comment>